<dbReference type="InterPro" id="IPR036097">
    <property type="entry name" value="HisK_dim/P_sf"/>
</dbReference>
<feature type="domain" description="PAS" evidence="10">
    <location>
        <begin position="150"/>
        <end position="216"/>
    </location>
</feature>
<dbReference type="AlphaFoldDB" id="A0A427TWJ4"/>
<feature type="domain" description="PAS" evidence="10">
    <location>
        <begin position="383"/>
        <end position="427"/>
    </location>
</feature>
<accession>A0A427TWJ4</accession>
<feature type="domain" description="Histidine kinase" evidence="9">
    <location>
        <begin position="531"/>
        <end position="738"/>
    </location>
</feature>
<dbReference type="PROSITE" id="PS50113">
    <property type="entry name" value="PAC"/>
    <property type="match status" value="1"/>
</dbReference>
<evidence type="ECO:0000259" key="9">
    <source>
        <dbReference type="PROSITE" id="PS50109"/>
    </source>
</evidence>
<evidence type="ECO:0000256" key="6">
    <source>
        <dbReference type="ARBA" id="ARBA00022777"/>
    </source>
</evidence>
<keyword evidence="5" id="KW-0547">Nucleotide-binding</keyword>
<dbReference type="Pfam" id="PF02518">
    <property type="entry name" value="HATPase_c"/>
    <property type="match status" value="1"/>
</dbReference>
<comment type="caution">
    <text evidence="12">The sequence shown here is derived from an EMBL/GenBank/DDBJ whole genome shotgun (WGS) entry which is preliminary data.</text>
</comment>
<dbReference type="PRINTS" id="PR00344">
    <property type="entry name" value="BCTRLSENSOR"/>
</dbReference>
<dbReference type="InterPro" id="IPR000014">
    <property type="entry name" value="PAS"/>
</dbReference>
<dbReference type="PANTHER" id="PTHR43065:SF10">
    <property type="entry name" value="PEROXIDE STRESS-ACTIVATED HISTIDINE KINASE MAK3"/>
    <property type="match status" value="1"/>
</dbReference>
<dbReference type="Pfam" id="PF13426">
    <property type="entry name" value="PAS_9"/>
    <property type="match status" value="2"/>
</dbReference>
<gene>
    <name evidence="12" type="ORF">EJA10_04175</name>
</gene>
<dbReference type="SUPFAM" id="SSF55785">
    <property type="entry name" value="PYP-like sensor domain (PAS domain)"/>
    <property type="match status" value="4"/>
</dbReference>
<evidence type="ECO:0000259" key="10">
    <source>
        <dbReference type="PROSITE" id="PS50112"/>
    </source>
</evidence>
<dbReference type="GO" id="GO:0005524">
    <property type="term" value="F:ATP binding"/>
    <property type="evidence" value="ECO:0007669"/>
    <property type="project" value="UniProtKB-KW"/>
</dbReference>
<dbReference type="Pfam" id="PF00512">
    <property type="entry name" value="HisKA"/>
    <property type="match status" value="1"/>
</dbReference>
<dbReference type="Pfam" id="PF00989">
    <property type="entry name" value="PAS"/>
    <property type="match status" value="2"/>
</dbReference>
<keyword evidence="6 12" id="KW-0418">Kinase</keyword>
<dbReference type="PANTHER" id="PTHR43065">
    <property type="entry name" value="SENSOR HISTIDINE KINASE"/>
    <property type="match status" value="1"/>
</dbReference>
<evidence type="ECO:0000256" key="2">
    <source>
        <dbReference type="ARBA" id="ARBA00012438"/>
    </source>
</evidence>
<dbReference type="SMART" id="SM00388">
    <property type="entry name" value="HisKA"/>
    <property type="match status" value="1"/>
</dbReference>
<evidence type="ECO:0000256" key="3">
    <source>
        <dbReference type="ARBA" id="ARBA00022553"/>
    </source>
</evidence>
<dbReference type="InterPro" id="IPR036890">
    <property type="entry name" value="HATPase_C_sf"/>
</dbReference>
<dbReference type="InterPro" id="IPR000700">
    <property type="entry name" value="PAS-assoc_C"/>
</dbReference>
<dbReference type="SMART" id="SM00086">
    <property type="entry name" value="PAC"/>
    <property type="match status" value="2"/>
</dbReference>
<keyword evidence="8" id="KW-0902">Two-component regulatory system</keyword>
<dbReference type="CDD" id="cd00130">
    <property type="entry name" value="PAS"/>
    <property type="match status" value="3"/>
</dbReference>
<dbReference type="EC" id="2.7.13.3" evidence="2"/>
<dbReference type="PROSITE" id="PS50112">
    <property type="entry name" value="PAS"/>
    <property type="match status" value="2"/>
</dbReference>
<dbReference type="Gene3D" id="3.30.565.10">
    <property type="entry name" value="Histidine kinase-like ATPase, C-terminal domain"/>
    <property type="match status" value="1"/>
</dbReference>
<protein>
    <recommendedName>
        <fullName evidence="2">histidine kinase</fullName>
        <ecNumber evidence="2">2.7.13.3</ecNumber>
    </recommendedName>
</protein>
<dbReference type="InterPro" id="IPR035965">
    <property type="entry name" value="PAS-like_dom_sf"/>
</dbReference>
<comment type="catalytic activity">
    <reaction evidence="1">
        <text>ATP + protein L-histidine = ADP + protein N-phospho-L-histidine.</text>
        <dbReference type="EC" id="2.7.13.3"/>
    </reaction>
</comment>
<organism evidence="12 13">
    <name type="scientific">Mesobacillus subterraneus</name>
    <dbReference type="NCBI Taxonomy" id="285983"/>
    <lineage>
        <taxon>Bacteria</taxon>
        <taxon>Bacillati</taxon>
        <taxon>Bacillota</taxon>
        <taxon>Bacilli</taxon>
        <taxon>Bacillales</taxon>
        <taxon>Bacillaceae</taxon>
        <taxon>Mesobacillus</taxon>
    </lineage>
</organism>
<evidence type="ECO:0000313" key="12">
    <source>
        <dbReference type="EMBL" id="RSD28774.1"/>
    </source>
</evidence>
<dbReference type="SUPFAM" id="SSF47384">
    <property type="entry name" value="Homodimeric domain of signal transducing histidine kinase"/>
    <property type="match status" value="1"/>
</dbReference>
<dbReference type="SMART" id="SM00387">
    <property type="entry name" value="HATPase_c"/>
    <property type="match status" value="1"/>
</dbReference>
<dbReference type="NCBIfam" id="TIGR00229">
    <property type="entry name" value="sensory_box"/>
    <property type="match status" value="3"/>
</dbReference>
<evidence type="ECO:0000256" key="7">
    <source>
        <dbReference type="ARBA" id="ARBA00022840"/>
    </source>
</evidence>
<keyword evidence="3" id="KW-0597">Phosphoprotein</keyword>
<keyword evidence="7" id="KW-0067">ATP-binding</keyword>
<dbReference type="InterPro" id="IPR003661">
    <property type="entry name" value="HisK_dim/P_dom"/>
</dbReference>
<dbReference type="GO" id="GO:0006355">
    <property type="term" value="P:regulation of DNA-templated transcription"/>
    <property type="evidence" value="ECO:0007669"/>
    <property type="project" value="InterPro"/>
</dbReference>
<dbReference type="InterPro" id="IPR003594">
    <property type="entry name" value="HATPase_dom"/>
</dbReference>
<dbReference type="Gene3D" id="1.10.287.130">
    <property type="match status" value="1"/>
</dbReference>
<dbReference type="OrthoDB" id="9815750at2"/>
<reference evidence="13" key="1">
    <citation type="submission" date="2018-12" db="EMBL/GenBank/DDBJ databases">
        <title>Bacillus chawlae sp. nov., Bacillus glennii sp. nov., and Bacillus saganii sp. nov. Isolated from the Vehicle Assembly Building at Kennedy Space Center where the Viking Spacecraft were Assembled.</title>
        <authorList>
            <person name="Seuylemezian A."/>
            <person name="Vaishampayan P."/>
        </authorList>
    </citation>
    <scope>NUCLEOTIDE SEQUENCE [LARGE SCALE GENOMIC DNA]</scope>
    <source>
        <strain evidence="13">DSM 13966</strain>
    </source>
</reference>
<dbReference type="InterPro" id="IPR013767">
    <property type="entry name" value="PAS_fold"/>
</dbReference>
<dbReference type="SUPFAM" id="SSF55874">
    <property type="entry name" value="ATPase domain of HSP90 chaperone/DNA topoisomerase II/histidine kinase"/>
    <property type="match status" value="1"/>
</dbReference>
<dbReference type="GO" id="GO:0000155">
    <property type="term" value="F:phosphorelay sensor kinase activity"/>
    <property type="evidence" value="ECO:0007669"/>
    <property type="project" value="InterPro"/>
</dbReference>
<name>A0A427TWJ4_9BACI</name>
<dbReference type="InterPro" id="IPR001610">
    <property type="entry name" value="PAC"/>
</dbReference>
<evidence type="ECO:0000256" key="5">
    <source>
        <dbReference type="ARBA" id="ARBA00022741"/>
    </source>
</evidence>
<evidence type="ECO:0000259" key="11">
    <source>
        <dbReference type="PROSITE" id="PS50113"/>
    </source>
</evidence>
<dbReference type="InterPro" id="IPR005467">
    <property type="entry name" value="His_kinase_dom"/>
</dbReference>
<dbReference type="SMART" id="SM00091">
    <property type="entry name" value="PAS"/>
    <property type="match status" value="4"/>
</dbReference>
<dbReference type="InterPro" id="IPR004358">
    <property type="entry name" value="Sig_transdc_His_kin-like_C"/>
</dbReference>
<evidence type="ECO:0000256" key="8">
    <source>
        <dbReference type="ARBA" id="ARBA00023012"/>
    </source>
</evidence>
<dbReference type="CDD" id="cd00082">
    <property type="entry name" value="HisKA"/>
    <property type="match status" value="1"/>
</dbReference>
<evidence type="ECO:0000313" key="13">
    <source>
        <dbReference type="Proteomes" id="UP000279911"/>
    </source>
</evidence>
<dbReference type="Gene3D" id="3.30.450.20">
    <property type="entry name" value="PAS domain"/>
    <property type="match status" value="4"/>
</dbReference>
<evidence type="ECO:0000256" key="1">
    <source>
        <dbReference type="ARBA" id="ARBA00000085"/>
    </source>
</evidence>
<evidence type="ECO:0000256" key="4">
    <source>
        <dbReference type="ARBA" id="ARBA00022679"/>
    </source>
</evidence>
<keyword evidence="4" id="KW-0808">Transferase</keyword>
<proteinExistence type="predicted"/>
<dbReference type="PROSITE" id="PS50109">
    <property type="entry name" value="HIS_KIN"/>
    <property type="match status" value="1"/>
</dbReference>
<dbReference type="Proteomes" id="UP000279911">
    <property type="component" value="Unassembled WGS sequence"/>
</dbReference>
<dbReference type="EMBL" id="RSFW01000006">
    <property type="protein sequence ID" value="RSD28774.1"/>
    <property type="molecule type" value="Genomic_DNA"/>
</dbReference>
<sequence length="739" mass="85536">MTKIRVLVPARRVHMEIVMDESSLYKNLFLNITYPVILLEVVDQKRGEYRFNDMNEAACKLLDFSKEELLKKDIQFFLKKISAKVRKRIKNLLFSDGEFSTILELPDRNNQMVTVEMNCSLNRQGERQFIFCMLKRYKEPCCFHEMLSEENAYLHTIFNTVQSLVVILDQEGRIYNWNEYAEEMTGYSLEEVQCRPFWEFLLEEEERERIVSSYKQGYIPSEYENYWIMKDGQKRYIKWKSVVHTDYIISTGTDITEQVRSYNALERSKEKYRTLVSSMDDLVFTIDQSLTITSAFGKWMETNGFTKETFEGKKVGEIFIDTNLQEEQCMKTLAGESAEFEWELNLEGRTHYFHSILSPIILKNNVINEIVSVTRNITDKKKLEEHQKRIYEAVTSGVLVRDQSGRIVIANKNAADILGYPEDELVGMYSVNDQWNKANDSEDKLLDVEHPAISTLRTGEAINNLELAIYNPARNEQRLILMDTRPIFELNNSGKVEYVLSTFHDITEKKEMDFLLQQSEKLAVIGQLASGIAHEIRNPLTGIMGFLKLIDESTEKEKLVDYLPVIKHELNHIHRITEEFIELSLPKDPVWTDVDLEGSIGAALEFLKTELEFNQIQVSIERIADGPAKLWGVEEQLKQLFINLFKNAVEAMELGGRLDVKIEKNSEALKISVVDDGKGISPERLKHLGEPYYSIKEKGTGLGLMRCFKITHDHKGKIEFFSDTGQGTKVEIILPVESR</sequence>
<feature type="domain" description="PAC" evidence="11">
    <location>
        <begin position="463"/>
        <end position="518"/>
    </location>
</feature>